<feature type="region of interest" description="Disordered" evidence="1">
    <location>
        <begin position="1"/>
        <end position="54"/>
    </location>
</feature>
<proteinExistence type="predicted"/>
<dbReference type="EMBL" id="BMAW01129685">
    <property type="protein sequence ID" value="GFU31547.1"/>
    <property type="molecule type" value="Genomic_DNA"/>
</dbReference>
<reference evidence="2" key="1">
    <citation type="submission" date="2020-08" db="EMBL/GenBank/DDBJ databases">
        <title>Multicomponent nature underlies the extraordinary mechanical properties of spider dragline silk.</title>
        <authorList>
            <person name="Kono N."/>
            <person name="Nakamura H."/>
            <person name="Mori M."/>
            <person name="Yoshida Y."/>
            <person name="Ohtoshi R."/>
            <person name="Malay A.D."/>
            <person name="Moran D.A.P."/>
            <person name="Tomita M."/>
            <person name="Numata K."/>
            <person name="Arakawa K."/>
        </authorList>
    </citation>
    <scope>NUCLEOTIDE SEQUENCE</scope>
</reference>
<name>A0A8X6UNB8_NEPPI</name>
<gene>
    <name evidence="2" type="ORF">NPIL_490851</name>
</gene>
<sequence length="54" mass="6064">KGRNLTEHRTRRGGIRPKERAGYGTEDSRTHDTPKEKKLQKDVRSGGDASREGS</sequence>
<evidence type="ECO:0000313" key="3">
    <source>
        <dbReference type="Proteomes" id="UP000887013"/>
    </source>
</evidence>
<keyword evidence="3" id="KW-1185">Reference proteome</keyword>
<dbReference type="AlphaFoldDB" id="A0A8X6UNB8"/>
<dbReference type="Proteomes" id="UP000887013">
    <property type="component" value="Unassembled WGS sequence"/>
</dbReference>
<comment type="caution">
    <text evidence="2">The sequence shown here is derived from an EMBL/GenBank/DDBJ whole genome shotgun (WGS) entry which is preliminary data.</text>
</comment>
<accession>A0A8X6UNB8</accession>
<evidence type="ECO:0000256" key="1">
    <source>
        <dbReference type="SAM" id="MobiDB-lite"/>
    </source>
</evidence>
<evidence type="ECO:0000313" key="2">
    <source>
        <dbReference type="EMBL" id="GFU31547.1"/>
    </source>
</evidence>
<organism evidence="2 3">
    <name type="scientific">Nephila pilipes</name>
    <name type="common">Giant wood spider</name>
    <name type="synonym">Nephila maculata</name>
    <dbReference type="NCBI Taxonomy" id="299642"/>
    <lineage>
        <taxon>Eukaryota</taxon>
        <taxon>Metazoa</taxon>
        <taxon>Ecdysozoa</taxon>
        <taxon>Arthropoda</taxon>
        <taxon>Chelicerata</taxon>
        <taxon>Arachnida</taxon>
        <taxon>Araneae</taxon>
        <taxon>Araneomorphae</taxon>
        <taxon>Entelegynae</taxon>
        <taxon>Araneoidea</taxon>
        <taxon>Nephilidae</taxon>
        <taxon>Nephila</taxon>
    </lineage>
</organism>
<feature type="compositionally biased region" description="Basic and acidic residues" evidence="1">
    <location>
        <begin position="16"/>
        <end position="54"/>
    </location>
</feature>
<feature type="non-terminal residue" evidence="2">
    <location>
        <position position="1"/>
    </location>
</feature>
<protein>
    <submittedName>
        <fullName evidence="2">Uncharacterized protein</fullName>
    </submittedName>
</protein>